<evidence type="ECO:0000313" key="3">
    <source>
        <dbReference type="Proteomes" id="UP000001932"/>
    </source>
</evidence>
<dbReference type="RefSeq" id="WP_011411635.1">
    <property type="nucleotide sequence ID" value="NC_007712.1"/>
</dbReference>
<dbReference type="Proteomes" id="UP000001932">
    <property type="component" value="Chromosome"/>
</dbReference>
<keyword evidence="3" id="KW-1185">Reference proteome</keyword>
<dbReference type="eggNOG" id="COG4834">
    <property type="taxonomic scope" value="Bacteria"/>
</dbReference>
<evidence type="ECO:0000313" key="1">
    <source>
        <dbReference type="EMBL" id="BAE75090.1"/>
    </source>
</evidence>
<accession>Q2NRY5</accession>
<sequence>MYTFDQKTFDHKTADSAGAFLLGQLERLDQTLNLPLLAYTWSRDVNLREDVSIADEMASFTNSSFAAPSSVGADGESWISHSTNVIAGIDLDINKTTLPLTPWSRQLSWTVFELASAMQLGRPVDSQKLDAMNQVYQLNVDRQVYVGSKLLSVQGLLNQASVKRSKAGKPWKQSTADEIRAAIDAGLTTAWKQTGRAVVPDKMLVSPDEYALLVSTIVSSAGNRSLLDYLNENTIAFKQNGKPLDIQPVKWLEKGDEFTANRAVLYSQDRKYVQFPLVPLQRTPMEYRDLRQIVTYYSKVGAVELRYSDTMHYVDGI</sequence>
<dbReference type="AlphaFoldDB" id="Q2NRY5"/>
<dbReference type="Pfam" id="PF09950">
    <property type="entry name" value="Major_capside"/>
    <property type="match status" value="1"/>
</dbReference>
<proteinExistence type="predicted"/>
<dbReference type="KEGG" id="sgl:SG1815"/>
<evidence type="ECO:0000313" key="4">
    <source>
        <dbReference type="Proteomes" id="UP000245838"/>
    </source>
</evidence>
<dbReference type="OrthoDB" id="6472583at2"/>
<dbReference type="InterPro" id="IPR020049">
    <property type="entry name" value="Major_capsid-like"/>
</dbReference>
<dbReference type="PIRSF" id="PIRSF029202">
    <property type="entry name" value="UCP029202"/>
    <property type="match status" value="1"/>
</dbReference>
<gene>
    <name evidence="1" type="ordered locus">SG1815</name>
    <name evidence="2" type="ORF">SGGMMB4_04213</name>
</gene>
<dbReference type="STRING" id="343509.SG1815"/>
<dbReference type="EMBL" id="LN854557">
    <property type="protein sequence ID" value="CRL46006.1"/>
    <property type="molecule type" value="Genomic_DNA"/>
</dbReference>
<dbReference type="EMBL" id="AP008232">
    <property type="protein sequence ID" value="BAE75090.1"/>
    <property type="molecule type" value="Genomic_DNA"/>
</dbReference>
<reference evidence="2 4" key="2">
    <citation type="submission" date="2015-05" db="EMBL/GenBank/DDBJ databases">
        <authorList>
            <person name="Goodhead I."/>
        </authorList>
    </citation>
    <scope>NUCLEOTIDE SEQUENCE [LARGE SCALE GENOMIC DNA]</scope>
    <source>
        <strain evidence="2">B4</strain>
        <strain evidence="4">morsitans</strain>
    </source>
</reference>
<reference evidence="1 3" key="1">
    <citation type="journal article" date="2006" name="Genome Res.">
        <title>Massive genome erosion and functional adaptations provide insights into the symbiotic lifestyle of Sodalis glossinidius in the tsetse host.</title>
        <authorList>
            <person name="Toh H."/>
            <person name="Weiss B.L."/>
            <person name="Perkin S.A.H."/>
            <person name="Yamashita A."/>
            <person name="Oshima K."/>
            <person name="Hattori M."/>
            <person name="Aksoy S."/>
        </authorList>
    </citation>
    <scope>NUCLEOTIDE SEQUENCE [LARGE SCALE GENOMIC DNA]</scope>
    <source>
        <strain evidence="3">morsitans</strain>
        <strain evidence="1">Morsitans</strain>
    </source>
</reference>
<dbReference type="BioCyc" id="SGLO343509:SGP1_RS16390-MONOMER"/>
<name>Q2NRY5_SODGM</name>
<dbReference type="HOGENOM" id="CLU_064455_0_0_6"/>
<evidence type="ECO:0000313" key="2">
    <source>
        <dbReference type="EMBL" id="CRL46006.1"/>
    </source>
</evidence>
<dbReference type="Proteomes" id="UP000245838">
    <property type="component" value="Chromosome sggmmb4_Chromosome"/>
</dbReference>
<organism evidence="1 3">
    <name type="scientific">Sodalis glossinidius (strain morsitans)</name>
    <dbReference type="NCBI Taxonomy" id="343509"/>
    <lineage>
        <taxon>Bacteria</taxon>
        <taxon>Pseudomonadati</taxon>
        <taxon>Pseudomonadota</taxon>
        <taxon>Gammaproteobacteria</taxon>
        <taxon>Enterobacterales</taxon>
        <taxon>Bruguierivoracaceae</taxon>
        <taxon>Sodalis</taxon>
    </lineage>
</organism>
<protein>
    <submittedName>
        <fullName evidence="1">Hypothetical phage protein</fullName>
    </submittedName>
</protein>